<keyword evidence="2" id="KW-1185">Reference proteome</keyword>
<accession>A0ACC0DDY7</accession>
<organism evidence="1 2">
    <name type="scientific">Hypoxylon rubiginosum</name>
    <dbReference type="NCBI Taxonomy" id="110542"/>
    <lineage>
        <taxon>Eukaryota</taxon>
        <taxon>Fungi</taxon>
        <taxon>Dikarya</taxon>
        <taxon>Ascomycota</taxon>
        <taxon>Pezizomycotina</taxon>
        <taxon>Sordariomycetes</taxon>
        <taxon>Xylariomycetidae</taxon>
        <taxon>Xylariales</taxon>
        <taxon>Hypoxylaceae</taxon>
        <taxon>Hypoxylon</taxon>
    </lineage>
</organism>
<name>A0ACC0DDY7_9PEZI</name>
<protein>
    <submittedName>
        <fullName evidence="1">Uncharacterized protein</fullName>
    </submittedName>
</protein>
<dbReference type="Proteomes" id="UP001497680">
    <property type="component" value="Unassembled WGS sequence"/>
</dbReference>
<reference evidence="1 2" key="1">
    <citation type="journal article" date="2022" name="New Phytol.">
        <title>Ecological generalism drives hyperdiversity of secondary metabolite gene clusters in xylarialean endophytes.</title>
        <authorList>
            <person name="Franco M.E.E."/>
            <person name="Wisecaver J.H."/>
            <person name="Arnold A.E."/>
            <person name="Ju Y.M."/>
            <person name="Slot J.C."/>
            <person name="Ahrendt S."/>
            <person name="Moore L.P."/>
            <person name="Eastman K.E."/>
            <person name="Scott K."/>
            <person name="Konkel Z."/>
            <person name="Mondo S.J."/>
            <person name="Kuo A."/>
            <person name="Hayes R.D."/>
            <person name="Haridas S."/>
            <person name="Andreopoulos B."/>
            <person name="Riley R."/>
            <person name="LaButti K."/>
            <person name="Pangilinan J."/>
            <person name="Lipzen A."/>
            <person name="Amirebrahimi M."/>
            <person name="Yan J."/>
            <person name="Adam C."/>
            <person name="Keymanesh K."/>
            <person name="Ng V."/>
            <person name="Louie K."/>
            <person name="Northen T."/>
            <person name="Drula E."/>
            <person name="Henrissat B."/>
            <person name="Hsieh H.M."/>
            <person name="Youens-Clark K."/>
            <person name="Lutzoni F."/>
            <person name="Miadlikowska J."/>
            <person name="Eastwood D.C."/>
            <person name="Hamelin R.C."/>
            <person name="Grigoriev I.V."/>
            <person name="U'Ren J.M."/>
        </authorList>
    </citation>
    <scope>NUCLEOTIDE SEQUENCE [LARGE SCALE GENOMIC DNA]</scope>
    <source>
        <strain evidence="1 2">ER1909</strain>
    </source>
</reference>
<sequence>MKTTFASLLAAILPALAIGQGTGNPSGNPSDDYSKQPLSISCNNIKLREGRYLDGDCLEPPSWPEHGTASSELDLNGCLANYGGSLSYARPGGFADSCSDCVVHVDARSATLACECSKGQDKGTAHSEWDLEEWHYIQNTNGQLTCYHYQD</sequence>
<dbReference type="EMBL" id="MU394289">
    <property type="protein sequence ID" value="KAI6090788.1"/>
    <property type="molecule type" value="Genomic_DNA"/>
</dbReference>
<comment type="caution">
    <text evidence="1">The sequence shown here is derived from an EMBL/GenBank/DDBJ whole genome shotgun (WGS) entry which is preliminary data.</text>
</comment>
<evidence type="ECO:0000313" key="1">
    <source>
        <dbReference type="EMBL" id="KAI6090788.1"/>
    </source>
</evidence>
<proteinExistence type="predicted"/>
<gene>
    <name evidence="1" type="ORF">F4821DRAFT_255542</name>
</gene>
<evidence type="ECO:0000313" key="2">
    <source>
        <dbReference type="Proteomes" id="UP001497680"/>
    </source>
</evidence>